<dbReference type="EMBL" id="JACEFO010002497">
    <property type="protein sequence ID" value="KAF8657490.1"/>
    <property type="molecule type" value="Genomic_DNA"/>
</dbReference>
<protein>
    <submittedName>
        <fullName evidence="2">Uncharacterized protein</fullName>
    </submittedName>
</protein>
<dbReference type="Proteomes" id="UP000636709">
    <property type="component" value="Unassembled WGS sequence"/>
</dbReference>
<dbReference type="OrthoDB" id="719425at2759"/>
<sequence length="208" mass="22360">MCLPFTCGGGGGDRGDHGSPPHHGFHHPPPRPHPPPPLSPPPRYVPSSEQVDTQADYKTFVATTPPFEEAYGQHAPAGTMAAGGKGMNGELKMMAFDDNPYVRGRKSSAENVHMAAQAPHLQRRDVYSVASPQVHGRPVTGAAHHPEEHTEKMRAPAVAQMARRGGEDNYPGAAVTTPMTPAVNNLYSDHGHAYGNEGNRKPQGNSWW</sequence>
<dbReference type="AlphaFoldDB" id="A0A835DZA6"/>
<accession>A0A835DZA6</accession>
<reference evidence="2" key="1">
    <citation type="submission" date="2020-07" db="EMBL/GenBank/DDBJ databases">
        <title>Genome sequence and genetic diversity analysis of an under-domesticated orphan crop, white fonio (Digitaria exilis).</title>
        <authorList>
            <person name="Bennetzen J.L."/>
            <person name="Chen S."/>
            <person name="Ma X."/>
            <person name="Wang X."/>
            <person name="Yssel A.E.J."/>
            <person name="Chaluvadi S.R."/>
            <person name="Johnson M."/>
            <person name="Gangashetty P."/>
            <person name="Hamidou F."/>
            <person name="Sanogo M.D."/>
            <person name="Zwaenepoel A."/>
            <person name="Wallace J."/>
            <person name="Van De Peer Y."/>
            <person name="Van Deynze A."/>
        </authorList>
    </citation>
    <scope>NUCLEOTIDE SEQUENCE</scope>
    <source>
        <tissue evidence="2">Leaves</tissue>
    </source>
</reference>
<comment type="caution">
    <text evidence="2">The sequence shown here is derived from an EMBL/GenBank/DDBJ whole genome shotgun (WGS) entry which is preliminary data.</text>
</comment>
<keyword evidence="3" id="KW-1185">Reference proteome</keyword>
<evidence type="ECO:0000256" key="1">
    <source>
        <dbReference type="SAM" id="MobiDB-lite"/>
    </source>
</evidence>
<feature type="region of interest" description="Disordered" evidence="1">
    <location>
        <begin position="1"/>
        <end position="51"/>
    </location>
</feature>
<gene>
    <name evidence="2" type="ORF">HU200_060052</name>
</gene>
<proteinExistence type="predicted"/>
<feature type="compositionally biased region" description="Pro residues" evidence="1">
    <location>
        <begin position="31"/>
        <end position="44"/>
    </location>
</feature>
<name>A0A835DZA6_9POAL</name>
<organism evidence="2 3">
    <name type="scientific">Digitaria exilis</name>
    <dbReference type="NCBI Taxonomy" id="1010633"/>
    <lineage>
        <taxon>Eukaryota</taxon>
        <taxon>Viridiplantae</taxon>
        <taxon>Streptophyta</taxon>
        <taxon>Embryophyta</taxon>
        <taxon>Tracheophyta</taxon>
        <taxon>Spermatophyta</taxon>
        <taxon>Magnoliopsida</taxon>
        <taxon>Liliopsida</taxon>
        <taxon>Poales</taxon>
        <taxon>Poaceae</taxon>
        <taxon>PACMAD clade</taxon>
        <taxon>Panicoideae</taxon>
        <taxon>Panicodae</taxon>
        <taxon>Paniceae</taxon>
        <taxon>Anthephorinae</taxon>
        <taxon>Digitaria</taxon>
    </lineage>
</organism>
<evidence type="ECO:0000313" key="2">
    <source>
        <dbReference type="EMBL" id="KAF8657490.1"/>
    </source>
</evidence>
<evidence type="ECO:0000313" key="3">
    <source>
        <dbReference type="Proteomes" id="UP000636709"/>
    </source>
</evidence>